<dbReference type="RefSeq" id="WP_091318725.1">
    <property type="nucleotide sequence ID" value="NZ_FNSO01000004.1"/>
</dbReference>
<dbReference type="Pfam" id="PF09346">
    <property type="entry name" value="SMI1_KNR4"/>
    <property type="match status" value="1"/>
</dbReference>
<evidence type="ECO:0000259" key="1">
    <source>
        <dbReference type="SMART" id="SM00860"/>
    </source>
</evidence>
<proteinExistence type="predicted"/>
<dbReference type="OrthoDB" id="4759758at2"/>
<sequence length="524" mass="55425">MTSGEPGFGAIARAMAEALRANAGSASGATLQLRHTGSAISCRAWNNAWANLSVDLLPIAKLLRGRPPSALEVQLAADGSYTFTARPDIATVSPGRLVFDPDFRYPGHPRPGLPRPAGTEPTGAPTDPTVLAEVTRLTSEFAELYAGIKGGPPPWASGLGEADLAAAEARIGVRLPEDLRALYLVADGDMRESGLLGPYCHESLGRLVHNYLDGEPGSCGWDDDPDDDGVVFETPPFGHVKRLSRNDWWVTFGTDLAGNFLLVDLDPAERGRAGQVLEYGRDIYGPPRYVAPSITAMLTDVVEALRAGKYESRYGATVAAETGLREEPRSFDEGISDAADLPATVAGLAGPELVQQVYLNDLGDVDLAVFEPLTSLRSLSVNRAGAVTPAIRGLEALESVQIHASRVELAALAGHPVLWDLQLADSPAPLDLTVLRTLPNLTRLSLEGSAVPDWGPVCALPALRVLKLDMAQVRALLGSGHPLPRLAALFVSGRTTLPEMNALRLAFGEHDAAGTVTELSGALT</sequence>
<dbReference type="Proteomes" id="UP000199622">
    <property type="component" value="Unassembled WGS sequence"/>
</dbReference>
<dbReference type="InterPro" id="IPR037883">
    <property type="entry name" value="Knr4/Smi1-like_sf"/>
</dbReference>
<dbReference type="InterPro" id="IPR051873">
    <property type="entry name" value="KNR4/SMI1_regulator"/>
</dbReference>
<evidence type="ECO:0000313" key="3">
    <source>
        <dbReference type="Proteomes" id="UP000199622"/>
    </source>
</evidence>
<protein>
    <submittedName>
        <fullName evidence="2">Cell wall assembly regulator SMI1</fullName>
    </submittedName>
</protein>
<dbReference type="PANTHER" id="PTHR47432">
    <property type="entry name" value="CELL WALL ASSEMBLY REGULATOR SMI1"/>
    <property type="match status" value="1"/>
</dbReference>
<dbReference type="EMBL" id="FNSO01000004">
    <property type="protein sequence ID" value="SED74971.1"/>
    <property type="molecule type" value="Genomic_DNA"/>
</dbReference>
<accession>A0A1H5D7Z5</accession>
<evidence type="ECO:0000313" key="2">
    <source>
        <dbReference type="EMBL" id="SED74971.1"/>
    </source>
</evidence>
<dbReference type="InterPro" id="IPR018958">
    <property type="entry name" value="Knr4/Smi1-like_dom"/>
</dbReference>
<dbReference type="Gene3D" id="3.80.10.10">
    <property type="entry name" value="Ribonuclease Inhibitor"/>
    <property type="match status" value="1"/>
</dbReference>
<dbReference type="SUPFAM" id="SSF52047">
    <property type="entry name" value="RNI-like"/>
    <property type="match status" value="1"/>
</dbReference>
<dbReference type="AlphaFoldDB" id="A0A1H5D7Z5"/>
<organism evidence="2 3">
    <name type="scientific">Amycolatopsis tolypomycina</name>
    <dbReference type="NCBI Taxonomy" id="208445"/>
    <lineage>
        <taxon>Bacteria</taxon>
        <taxon>Bacillati</taxon>
        <taxon>Actinomycetota</taxon>
        <taxon>Actinomycetes</taxon>
        <taxon>Pseudonocardiales</taxon>
        <taxon>Pseudonocardiaceae</taxon>
        <taxon>Amycolatopsis</taxon>
    </lineage>
</organism>
<dbReference type="SMART" id="SM00860">
    <property type="entry name" value="SMI1_KNR4"/>
    <property type="match status" value="1"/>
</dbReference>
<gene>
    <name evidence="2" type="ORF">SAMN04489727_9210</name>
</gene>
<feature type="domain" description="Knr4/Smi1-like" evidence="1">
    <location>
        <begin position="158"/>
        <end position="300"/>
    </location>
</feature>
<name>A0A1H5D7Z5_9PSEU</name>
<dbReference type="SUPFAM" id="SSF160631">
    <property type="entry name" value="SMI1/KNR4-like"/>
    <property type="match status" value="1"/>
</dbReference>
<dbReference type="PANTHER" id="PTHR47432:SF1">
    <property type="entry name" value="CELL WALL ASSEMBLY REGULATOR SMI1"/>
    <property type="match status" value="1"/>
</dbReference>
<dbReference type="STRING" id="208445.SAMN04489727_9210"/>
<reference evidence="3" key="1">
    <citation type="submission" date="2016-10" db="EMBL/GenBank/DDBJ databases">
        <authorList>
            <person name="Varghese N."/>
            <person name="Submissions S."/>
        </authorList>
    </citation>
    <scope>NUCLEOTIDE SEQUENCE [LARGE SCALE GENOMIC DNA]</scope>
    <source>
        <strain evidence="3">DSM 44544</strain>
    </source>
</reference>
<dbReference type="InterPro" id="IPR032675">
    <property type="entry name" value="LRR_dom_sf"/>
</dbReference>
<keyword evidence="3" id="KW-1185">Reference proteome</keyword>